<evidence type="ECO:0000313" key="2">
    <source>
        <dbReference type="EMBL" id="MCZ0726315.1"/>
    </source>
</evidence>
<sequence length="82" mass="9147">MMEGLSSSQREMARQQATEKASAILLKIRQEKNLSQAQLAEISGRKQSYISRVESKQQNISLGTLEEIVASVDGTLHMEIEL</sequence>
<protein>
    <submittedName>
        <fullName evidence="2">Helix-turn-helix transcriptional regulator</fullName>
    </submittedName>
</protein>
<dbReference type="RefSeq" id="WP_268752733.1">
    <property type="nucleotide sequence ID" value="NZ_JAPRFQ010000004.1"/>
</dbReference>
<dbReference type="CDD" id="cd00093">
    <property type="entry name" value="HTH_XRE"/>
    <property type="match status" value="1"/>
</dbReference>
<proteinExistence type="predicted"/>
<accession>A0A9X3JGG0</accession>
<dbReference type="GO" id="GO:0003677">
    <property type="term" value="F:DNA binding"/>
    <property type="evidence" value="ECO:0007669"/>
    <property type="project" value="InterPro"/>
</dbReference>
<keyword evidence="3" id="KW-1185">Reference proteome</keyword>
<evidence type="ECO:0000313" key="3">
    <source>
        <dbReference type="Proteomes" id="UP001146670"/>
    </source>
</evidence>
<reference evidence="2" key="1">
    <citation type="submission" date="2022-12" db="EMBL/GenBank/DDBJ databases">
        <title>Description and comparative metabolic analysis of Aerococcus sp. nov., isolated from the feces of a pig.</title>
        <authorList>
            <person name="Chang Y.-H."/>
        </authorList>
    </citation>
    <scope>NUCLEOTIDE SEQUENCE</scope>
    <source>
        <strain evidence="2">YH-aer222</strain>
    </source>
</reference>
<dbReference type="AlphaFoldDB" id="A0A9X3JGG0"/>
<gene>
    <name evidence="2" type="ORF">OW157_07085</name>
</gene>
<dbReference type="InterPro" id="IPR010982">
    <property type="entry name" value="Lambda_DNA-bd_dom_sf"/>
</dbReference>
<feature type="domain" description="HTH cro/C1-type" evidence="1">
    <location>
        <begin position="25"/>
        <end position="68"/>
    </location>
</feature>
<comment type="caution">
    <text evidence="2">The sequence shown here is derived from an EMBL/GenBank/DDBJ whole genome shotgun (WGS) entry which is preliminary data.</text>
</comment>
<dbReference type="Proteomes" id="UP001146670">
    <property type="component" value="Unassembled WGS sequence"/>
</dbReference>
<dbReference type="Gene3D" id="1.10.260.40">
    <property type="entry name" value="lambda repressor-like DNA-binding domains"/>
    <property type="match status" value="1"/>
</dbReference>
<dbReference type="EMBL" id="JAPRFR010000004">
    <property type="protein sequence ID" value="MCZ0726315.1"/>
    <property type="molecule type" value="Genomic_DNA"/>
</dbReference>
<dbReference type="PROSITE" id="PS50943">
    <property type="entry name" value="HTH_CROC1"/>
    <property type="match status" value="1"/>
</dbReference>
<dbReference type="Pfam" id="PF01381">
    <property type="entry name" value="HTH_3"/>
    <property type="match status" value="1"/>
</dbReference>
<evidence type="ECO:0000259" key="1">
    <source>
        <dbReference type="PROSITE" id="PS50943"/>
    </source>
</evidence>
<organism evidence="2 3">
    <name type="scientific">Aerococcus kribbianus</name>
    <dbReference type="NCBI Taxonomy" id="2999064"/>
    <lineage>
        <taxon>Bacteria</taxon>
        <taxon>Bacillati</taxon>
        <taxon>Bacillota</taxon>
        <taxon>Bacilli</taxon>
        <taxon>Lactobacillales</taxon>
        <taxon>Aerococcaceae</taxon>
        <taxon>Aerococcus</taxon>
    </lineage>
</organism>
<dbReference type="InterPro" id="IPR001387">
    <property type="entry name" value="Cro/C1-type_HTH"/>
</dbReference>
<name>A0A9X3JGG0_9LACT</name>
<dbReference type="SMART" id="SM00530">
    <property type="entry name" value="HTH_XRE"/>
    <property type="match status" value="1"/>
</dbReference>
<dbReference type="SUPFAM" id="SSF47413">
    <property type="entry name" value="lambda repressor-like DNA-binding domains"/>
    <property type="match status" value="1"/>
</dbReference>